<feature type="domain" description="THUMP-like" evidence="1">
    <location>
        <begin position="316"/>
        <end position="388"/>
    </location>
</feature>
<evidence type="ECO:0000259" key="1">
    <source>
        <dbReference type="Pfam" id="PF18096"/>
    </source>
</evidence>
<dbReference type="InterPro" id="IPR041497">
    <property type="entry name" value="Thump-like"/>
</dbReference>
<protein>
    <recommendedName>
        <fullName evidence="1">THUMP-like domain-containing protein</fullName>
    </recommendedName>
</protein>
<proteinExistence type="predicted"/>
<dbReference type="EMBL" id="BAABRR010000006">
    <property type="protein sequence ID" value="GAA5518923.1"/>
    <property type="molecule type" value="Genomic_DNA"/>
</dbReference>
<reference evidence="2 3" key="1">
    <citation type="submission" date="2024-02" db="EMBL/GenBank/DDBJ databases">
        <title>Lysinimicrobium sediminis NBRC 112286.</title>
        <authorList>
            <person name="Ichikawa N."/>
            <person name="Katano-Makiyama Y."/>
            <person name="Hidaka K."/>
        </authorList>
    </citation>
    <scope>NUCLEOTIDE SEQUENCE [LARGE SCALE GENOMIC DNA]</scope>
    <source>
        <strain evidence="2 3">NBRC 112286</strain>
    </source>
</reference>
<gene>
    <name evidence="2" type="ORF">Lsed01_01357</name>
</gene>
<sequence>MDAATARLTVSAPCLDLAGSLRGFAPREALAIAGRLRRAGHDPALVTAAMTLAELRTEARPRLGDAADSMVFHRAGLEQASRVAASSLHAARFAEAGCERVADLTAGLGADSMALAARGIEVVAFEADEATAILAAHNLAPWPHARVVWGDSLEALGDLSVDGIFADPARRTARGRRHDPADYSPRLDAVLDLRHEVRALGVKAGPGLPHEAIPPDMEAQWVSIDGDVVEVGLWSGAAARRPGHAALVLRGGQSHEIFGPTDRAPSGPLGGWLLEPDGAVIRAGLVGVLAERTGTRLVDPRIAYLTADERVETPLARTYRVLERWPLDIKALARELRARDVGTVDIKKRGVDLTPEQVRPRLKLKGTQRATVVLTRLEGDHAALLVEPA</sequence>
<name>A0ABP9WJ15_9MICO</name>
<accession>A0ABP9WJ15</accession>
<evidence type="ECO:0000313" key="3">
    <source>
        <dbReference type="Proteomes" id="UP001426770"/>
    </source>
</evidence>
<evidence type="ECO:0000313" key="2">
    <source>
        <dbReference type="EMBL" id="GAA5518923.1"/>
    </source>
</evidence>
<keyword evidence="3" id="KW-1185">Reference proteome</keyword>
<dbReference type="SUPFAM" id="SSF53335">
    <property type="entry name" value="S-adenosyl-L-methionine-dependent methyltransferases"/>
    <property type="match status" value="1"/>
</dbReference>
<dbReference type="CDD" id="cd02440">
    <property type="entry name" value="AdoMet_MTases"/>
    <property type="match status" value="1"/>
</dbReference>
<dbReference type="InterPro" id="IPR029063">
    <property type="entry name" value="SAM-dependent_MTases_sf"/>
</dbReference>
<dbReference type="RefSeq" id="WP_286215041.1">
    <property type="nucleotide sequence ID" value="NZ_AP027736.1"/>
</dbReference>
<dbReference type="Pfam" id="PF18096">
    <property type="entry name" value="Thump_like"/>
    <property type="match status" value="1"/>
</dbReference>
<organism evidence="2 3">
    <name type="scientific">Demequina sediminis</name>
    <dbReference type="NCBI Taxonomy" id="1930058"/>
    <lineage>
        <taxon>Bacteria</taxon>
        <taxon>Bacillati</taxon>
        <taxon>Actinomycetota</taxon>
        <taxon>Actinomycetes</taxon>
        <taxon>Micrococcales</taxon>
        <taxon>Demequinaceae</taxon>
        <taxon>Demequina</taxon>
    </lineage>
</organism>
<dbReference type="Proteomes" id="UP001426770">
    <property type="component" value="Unassembled WGS sequence"/>
</dbReference>
<dbReference type="Gene3D" id="3.40.50.150">
    <property type="entry name" value="Vaccinia Virus protein VP39"/>
    <property type="match status" value="1"/>
</dbReference>
<comment type="caution">
    <text evidence="2">The sequence shown here is derived from an EMBL/GenBank/DDBJ whole genome shotgun (WGS) entry which is preliminary data.</text>
</comment>